<dbReference type="RefSeq" id="WP_284100162.1">
    <property type="nucleotide sequence ID" value="NZ_JARRAF010000006.1"/>
</dbReference>
<sequence length="147" mass="16980">MATIEYQVMIQALPDKVYRISQDYACRYDWDPFPEQIELLHNARDIAVGVQVKVVARNGLKMIVEFIQIAPPKTAAVAMVKGPFFLDKFAGSWIFSESNGQTLARFRYNLQAKPWARALLIEHLAVWYFTRAVRARLDGLKRYCESH</sequence>
<keyword evidence="2" id="KW-1185">Reference proteome</keyword>
<gene>
    <name evidence="1" type="ORF">PZA18_07330</name>
</gene>
<dbReference type="Gene3D" id="3.30.530.20">
    <property type="match status" value="1"/>
</dbReference>
<dbReference type="Pfam" id="PF10604">
    <property type="entry name" value="Polyketide_cyc2"/>
    <property type="match status" value="1"/>
</dbReference>
<proteinExistence type="predicted"/>
<evidence type="ECO:0000313" key="1">
    <source>
        <dbReference type="EMBL" id="MDK2123858.1"/>
    </source>
</evidence>
<comment type="caution">
    <text evidence="1">The sequence shown here is derived from an EMBL/GenBank/DDBJ whole genome shotgun (WGS) entry which is preliminary data.</text>
</comment>
<dbReference type="InterPro" id="IPR023393">
    <property type="entry name" value="START-like_dom_sf"/>
</dbReference>
<protein>
    <submittedName>
        <fullName evidence="1">SRPBCC family protein</fullName>
    </submittedName>
</protein>
<name>A0ABT7DUV8_9NEIS</name>
<organism evidence="1 2">
    <name type="scientific">Parachitinimonas caeni</name>
    <dbReference type="NCBI Taxonomy" id="3031301"/>
    <lineage>
        <taxon>Bacteria</taxon>
        <taxon>Pseudomonadati</taxon>
        <taxon>Pseudomonadota</taxon>
        <taxon>Betaproteobacteria</taxon>
        <taxon>Neisseriales</taxon>
        <taxon>Chitinibacteraceae</taxon>
        <taxon>Parachitinimonas</taxon>
    </lineage>
</organism>
<evidence type="ECO:0000313" key="2">
    <source>
        <dbReference type="Proteomes" id="UP001172778"/>
    </source>
</evidence>
<reference evidence="1" key="1">
    <citation type="submission" date="2023-03" db="EMBL/GenBank/DDBJ databases">
        <title>Chitinimonas shenzhenensis gen. nov., sp. nov., a novel member of family Burkholderiaceae isolated from activated sludge collected in Shen Zhen, China.</title>
        <authorList>
            <person name="Wang X."/>
        </authorList>
    </citation>
    <scope>NUCLEOTIDE SEQUENCE</scope>
    <source>
        <strain evidence="1">DQS-5</strain>
    </source>
</reference>
<dbReference type="EMBL" id="JARRAF010000006">
    <property type="protein sequence ID" value="MDK2123858.1"/>
    <property type="molecule type" value="Genomic_DNA"/>
</dbReference>
<dbReference type="Proteomes" id="UP001172778">
    <property type="component" value="Unassembled WGS sequence"/>
</dbReference>
<accession>A0ABT7DUV8</accession>
<dbReference type="InterPro" id="IPR019587">
    <property type="entry name" value="Polyketide_cyclase/dehydratase"/>
</dbReference>
<dbReference type="SUPFAM" id="SSF55961">
    <property type="entry name" value="Bet v1-like"/>
    <property type="match status" value="1"/>
</dbReference>